<dbReference type="PANTHER" id="PTHR10937">
    <property type="entry name" value="GLUCOSAMINE--FRUCTOSE-6-PHOSPHATE AMINOTRANSFERASE, ISOMERIZING"/>
    <property type="match status" value="1"/>
</dbReference>
<dbReference type="GO" id="GO:0006047">
    <property type="term" value="P:UDP-N-acetylglucosamine metabolic process"/>
    <property type="evidence" value="ECO:0007669"/>
    <property type="project" value="TreeGrafter"/>
</dbReference>
<dbReference type="EC" id="2.6.1.16" evidence="2"/>
<dbReference type="Pfam" id="PF01380">
    <property type="entry name" value="SIS"/>
    <property type="match status" value="1"/>
</dbReference>
<comment type="caution">
    <text evidence="5">The sequence shown here is derived from an EMBL/GenBank/DDBJ whole genome shotgun (WGS) entry which is preliminary data.</text>
</comment>
<dbReference type="Proteomes" id="UP000322530">
    <property type="component" value="Unassembled WGS sequence"/>
</dbReference>
<evidence type="ECO:0000256" key="2">
    <source>
        <dbReference type="ARBA" id="ARBA00012916"/>
    </source>
</evidence>
<organism evidence="5 6">
    <name type="scientific">Dictyobacter arantiisoli</name>
    <dbReference type="NCBI Taxonomy" id="2014874"/>
    <lineage>
        <taxon>Bacteria</taxon>
        <taxon>Bacillati</taxon>
        <taxon>Chloroflexota</taxon>
        <taxon>Ktedonobacteria</taxon>
        <taxon>Ktedonobacterales</taxon>
        <taxon>Dictyobacteraceae</taxon>
        <taxon>Dictyobacter</taxon>
    </lineage>
</organism>
<dbReference type="AlphaFoldDB" id="A0A5A5TFP4"/>
<dbReference type="RefSeq" id="WP_172632175.1">
    <property type="nucleotide sequence ID" value="NZ_BIXY01000050.1"/>
</dbReference>
<protein>
    <recommendedName>
        <fullName evidence="3">Glutamine--fructose-6-phosphate aminotransferase [isomerizing]</fullName>
        <ecNumber evidence="2">2.6.1.16</ecNumber>
    </recommendedName>
</protein>
<dbReference type="SUPFAM" id="SSF53697">
    <property type="entry name" value="SIS domain"/>
    <property type="match status" value="1"/>
</dbReference>
<dbReference type="PANTHER" id="PTHR10937:SF0">
    <property type="entry name" value="GLUTAMINE--FRUCTOSE-6-PHOSPHATE TRANSAMINASE (ISOMERIZING)"/>
    <property type="match status" value="1"/>
</dbReference>
<evidence type="ECO:0000313" key="6">
    <source>
        <dbReference type="Proteomes" id="UP000322530"/>
    </source>
</evidence>
<accession>A0A5A5TFP4</accession>
<reference evidence="5 6" key="1">
    <citation type="submission" date="2019-01" db="EMBL/GenBank/DDBJ databases">
        <title>Draft genome sequence of Dictyobacter sp. Uno17.</title>
        <authorList>
            <person name="Wang C.M."/>
            <person name="Zheng Y."/>
            <person name="Sakai Y."/>
            <person name="Abe K."/>
            <person name="Yokota A."/>
            <person name="Yabe S."/>
        </authorList>
    </citation>
    <scope>NUCLEOTIDE SEQUENCE [LARGE SCALE GENOMIC DNA]</scope>
    <source>
        <strain evidence="5 6">Uno17</strain>
    </source>
</reference>
<comment type="catalytic activity">
    <reaction evidence="1">
        <text>D-fructose 6-phosphate + L-glutamine = D-glucosamine 6-phosphate + L-glutamate</text>
        <dbReference type="Rhea" id="RHEA:13237"/>
        <dbReference type="ChEBI" id="CHEBI:29985"/>
        <dbReference type="ChEBI" id="CHEBI:58359"/>
        <dbReference type="ChEBI" id="CHEBI:58725"/>
        <dbReference type="ChEBI" id="CHEBI:61527"/>
        <dbReference type="EC" id="2.6.1.16"/>
    </reaction>
</comment>
<evidence type="ECO:0000256" key="3">
    <source>
        <dbReference type="ARBA" id="ARBA00016090"/>
    </source>
</evidence>
<dbReference type="InterPro" id="IPR001347">
    <property type="entry name" value="SIS_dom"/>
</dbReference>
<dbReference type="PROSITE" id="PS51464">
    <property type="entry name" value="SIS"/>
    <property type="match status" value="1"/>
</dbReference>
<gene>
    <name evidence="5" type="ORF">KDI_32980</name>
</gene>
<proteinExistence type="predicted"/>
<evidence type="ECO:0000259" key="4">
    <source>
        <dbReference type="PROSITE" id="PS51464"/>
    </source>
</evidence>
<dbReference type="GO" id="GO:0006487">
    <property type="term" value="P:protein N-linked glycosylation"/>
    <property type="evidence" value="ECO:0007669"/>
    <property type="project" value="TreeGrafter"/>
</dbReference>
<sequence length="336" mass="36009">MPEFKLDTQIAAQAASIHRLLTQHDLPRLDAERPLILAGIGTSWHACRVAAYWLIALSHGQIRPLVYNSHDLALNAPLSKQDQVIVVSHRGSKTFPRQVLQRARQIGATTIAITSSDAPAQDADYHLHTCPGEISSTHTISYTSALTVLAQLVAGCIGKQASQPFLDALQEIPTALDAILEHPAPVQIAEQLANREPILLAGVGIDAITAAEAALKIKEGTYQWAEGFETENALHGPPAAFRTGLGAITITPARDDGGRTASLRTQLHALGAVAFSCGSDNEDLWFPAVHPLLRPLVAIVPLQRLVAEIARIKGSNPDAIHTDQEPWTSAMANVTL</sequence>
<dbReference type="EMBL" id="BIXY01000050">
    <property type="protein sequence ID" value="GCF09734.1"/>
    <property type="molecule type" value="Genomic_DNA"/>
</dbReference>
<evidence type="ECO:0000313" key="5">
    <source>
        <dbReference type="EMBL" id="GCF09734.1"/>
    </source>
</evidence>
<dbReference type="GO" id="GO:0004360">
    <property type="term" value="F:glutamine-fructose-6-phosphate transaminase (isomerizing) activity"/>
    <property type="evidence" value="ECO:0007669"/>
    <property type="project" value="UniProtKB-EC"/>
</dbReference>
<dbReference type="GO" id="GO:0006002">
    <property type="term" value="P:fructose 6-phosphate metabolic process"/>
    <property type="evidence" value="ECO:0007669"/>
    <property type="project" value="TreeGrafter"/>
</dbReference>
<dbReference type="InterPro" id="IPR046348">
    <property type="entry name" value="SIS_dom_sf"/>
</dbReference>
<feature type="domain" description="SIS" evidence="4">
    <location>
        <begin position="25"/>
        <end position="171"/>
    </location>
</feature>
<name>A0A5A5TFP4_9CHLR</name>
<evidence type="ECO:0000256" key="1">
    <source>
        <dbReference type="ARBA" id="ARBA00001031"/>
    </source>
</evidence>
<dbReference type="CDD" id="cd05009">
    <property type="entry name" value="SIS_GlmS_GlmD_2"/>
    <property type="match status" value="1"/>
</dbReference>
<dbReference type="Gene3D" id="3.40.50.10490">
    <property type="entry name" value="Glucose-6-phosphate isomerase like protein, domain 1"/>
    <property type="match status" value="2"/>
</dbReference>
<keyword evidence="6" id="KW-1185">Reference proteome</keyword>
<dbReference type="InterPro" id="IPR035490">
    <property type="entry name" value="GlmS/FrlB_SIS"/>
</dbReference>
<dbReference type="GO" id="GO:0097367">
    <property type="term" value="F:carbohydrate derivative binding"/>
    <property type="evidence" value="ECO:0007669"/>
    <property type="project" value="InterPro"/>
</dbReference>